<accession>A0A9D7IHW6</accession>
<gene>
    <name evidence="2" type="ORF">IPJ48_18205</name>
</gene>
<keyword evidence="1" id="KW-0812">Transmembrane</keyword>
<keyword evidence="1" id="KW-1133">Transmembrane helix</keyword>
<evidence type="ECO:0000256" key="1">
    <source>
        <dbReference type="SAM" id="Phobius"/>
    </source>
</evidence>
<name>A0A9D7IHW6_9RHOO</name>
<feature type="transmembrane region" description="Helical" evidence="1">
    <location>
        <begin position="43"/>
        <end position="63"/>
    </location>
</feature>
<reference evidence="2" key="1">
    <citation type="submission" date="2020-10" db="EMBL/GenBank/DDBJ databases">
        <title>Connecting structure to function with the recovery of over 1000 high-quality activated sludge metagenome-assembled genomes encoding full-length rRNA genes using long-read sequencing.</title>
        <authorList>
            <person name="Singleton C.M."/>
            <person name="Petriglieri F."/>
            <person name="Kristensen J.M."/>
            <person name="Kirkegaard R.H."/>
            <person name="Michaelsen T.Y."/>
            <person name="Andersen M.H."/>
            <person name="Karst S.M."/>
            <person name="Dueholm M.S."/>
            <person name="Nielsen P.H."/>
            <person name="Albertsen M."/>
        </authorList>
    </citation>
    <scope>NUCLEOTIDE SEQUENCE</scope>
    <source>
        <strain evidence="2">EsbW_18-Q3-R4-48_MAXAC.044</strain>
    </source>
</reference>
<sequence length="185" mass="18935">MTDTKVKFDILAKDQASDKFNKVGKAADQQRGKMQLLGKAGKLAAMGLAAGLVVAAGAAVKFVQAAIEDEASAKRMATQFRNSAGATKSQIAATEQWISAQGRAKGVADDDLRPALSNLVRATGDVGKAQKLAGLAMDISAGTGKDLGAVSTALAKAQNGNVGALSRLGVKTKDAEGKTMSFKKV</sequence>
<organism evidence="2 3">
    <name type="scientific">Candidatus Propionivibrio dominans</name>
    <dbReference type="NCBI Taxonomy" id="2954373"/>
    <lineage>
        <taxon>Bacteria</taxon>
        <taxon>Pseudomonadati</taxon>
        <taxon>Pseudomonadota</taxon>
        <taxon>Betaproteobacteria</taxon>
        <taxon>Rhodocyclales</taxon>
        <taxon>Rhodocyclaceae</taxon>
        <taxon>Propionivibrio</taxon>
    </lineage>
</organism>
<dbReference type="EMBL" id="JADJNC010000056">
    <property type="protein sequence ID" value="MBK7424849.1"/>
    <property type="molecule type" value="Genomic_DNA"/>
</dbReference>
<comment type="caution">
    <text evidence="2">The sequence shown here is derived from an EMBL/GenBank/DDBJ whole genome shotgun (WGS) entry which is preliminary data.</text>
</comment>
<dbReference type="AlphaFoldDB" id="A0A9D7IHW6"/>
<proteinExistence type="predicted"/>
<dbReference type="Proteomes" id="UP000886602">
    <property type="component" value="Unassembled WGS sequence"/>
</dbReference>
<protein>
    <submittedName>
        <fullName evidence="2">Uncharacterized protein</fullName>
    </submittedName>
</protein>
<feature type="non-terminal residue" evidence="2">
    <location>
        <position position="185"/>
    </location>
</feature>
<evidence type="ECO:0000313" key="2">
    <source>
        <dbReference type="EMBL" id="MBK7424849.1"/>
    </source>
</evidence>
<evidence type="ECO:0000313" key="3">
    <source>
        <dbReference type="Proteomes" id="UP000886602"/>
    </source>
</evidence>
<keyword evidence="1" id="KW-0472">Membrane</keyword>